<evidence type="ECO:0000259" key="8">
    <source>
        <dbReference type="Pfam" id="PF03460"/>
    </source>
</evidence>
<feature type="domain" description="Nitrite/Sulfite reductase ferredoxin-like" evidence="8">
    <location>
        <begin position="321"/>
        <end position="386"/>
    </location>
</feature>
<dbReference type="Gene3D" id="1.20.120.330">
    <property type="entry name" value="Nucleotidyltransferases domain 2"/>
    <property type="match status" value="1"/>
</dbReference>
<dbReference type="Pfam" id="PF01077">
    <property type="entry name" value="NIR_SIR"/>
    <property type="match status" value="2"/>
</dbReference>
<keyword evidence="10" id="KW-1185">Reference proteome</keyword>
<accession>A0A318U9J9</accession>
<keyword evidence="2" id="KW-0349">Heme</keyword>
<evidence type="ECO:0000313" key="9">
    <source>
        <dbReference type="EMBL" id="PYF71588.1"/>
    </source>
</evidence>
<name>A0A318U9J9_9SPHI</name>
<dbReference type="EMBL" id="QKLU01000007">
    <property type="protein sequence ID" value="PYF71588.1"/>
    <property type="molecule type" value="Genomic_DNA"/>
</dbReference>
<dbReference type="PANTHER" id="PTHR32439:SF9">
    <property type="entry name" value="BLR3264 PROTEIN"/>
    <property type="match status" value="1"/>
</dbReference>
<comment type="caution">
    <text evidence="9">The sequence shown here is derived from an EMBL/GenBank/DDBJ whole genome shotgun (WGS) entry which is preliminary data.</text>
</comment>
<keyword evidence="4" id="KW-0560">Oxidoreductase</keyword>
<dbReference type="Gene3D" id="3.30.413.10">
    <property type="entry name" value="Sulfite Reductase Hemoprotein, domain 1"/>
    <property type="match status" value="2"/>
</dbReference>
<dbReference type="Proteomes" id="UP000248198">
    <property type="component" value="Unassembled WGS sequence"/>
</dbReference>
<evidence type="ECO:0000256" key="4">
    <source>
        <dbReference type="ARBA" id="ARBA00023002"/>
    </source>
</evidence>
<dbReference type="GO" id="GO:0016491">
    <property type="term" value="F:oxidoreductase activity"/>
    <property type="evidence" value="ECO:0007669"/>
    <property type="project" value="UniProtKB-KW"/>
</dbReference>
<gene>
    <name evidence="9" type="ORF">B0O44_107203</name>
</gene>
<proteinExistence type="predicted"/>
<dbReference type="AlphaFoldDB" id="A0A318U9J9"/>
<evidence type="ECO:0000256" key="3">
    <source>
        <dbReference type="ARBA" id="ARBA00022723"/>
    </source>
</evidence>
<dbReference type="Pfam" id="PF03460">
    <property type="entry name" value="NIR_SIR_ferr"/>
    <property type="match status" value="2"/>
</dbReference>
<dbReference type="InterPro" id="IPR005117">
    <property type="entry name" value="NiRdtase/SiRdtase_haem-b_fer"/>
</dbReference>
<dbReference type="Gene3D" id="3.90.480.10">
    <property type="entry name" value="Sulfite Reductase Hemoprotein,Domain 2"/>
    <property type="match status" value="1"/>
</dbReference>
<dbReference type="SUPFAM" id="SSF55124">
    <property type="entry name" value="Nitrite/Sulfite reductase N-terminal domain-like"/>
    <property type="match status" value="2"/>
</dbReference>
<sequence length="700" mass="78408">MQSFRTELENPVVEKDIIDLEKKIRLFREGRIHDEKFRSLRLARGIYGQRQPGVQMIRIKLPFGKVTFRQLLKIADVADEYGSGNLHLTTRQDIQMHYVSLDRTPELWEQLERDDITLREACGNTVRNVTSSPDAGIHPNEPFDVSPYAHAVFSYFLRNPICQEMGRKIKISFSSTEKDTAFSYIHDLGFIPKLNEKGERGFKVLFAGGLGAQPFLASAVHEFLPEDQLIPYTESVLRVFDRYGERNNRNKARLKYLVQKLGLEEVLQLIEAERIANKSKSYKVDLQAVSLPEPPALTDLPETIAAPGLAYQHWLATNVFEQKQQGFYGVYVKVRVGDIRTFQARDLVEAIQPYVADEIRITQNQGLLLKFVRKQSLPLLYSKLDALGFAAPGFDSLADVTTCPGTDTCNLGISNSMSLAATLEELVYEEYPSLTYNKDIKIKISGCMNSCGQHGLAHIGFHGSSVKANGKVVPAVQVMLGGGTVGNGEGRVAERVIKVPSKRATAVLRTILDDYHQQAEASESFHSYYDRLSKDHFYQLLKPLADLSNLKEEEFVDWGHEETFETAIGVGECAGVVIDLVATLLLEGEEKLGWAQASYQAGAWSDAIYHSYSVLVNTAKALLLDKGINSSTQAGVIREFDSNYVENGEIPLGSSFSELVLQINKHEPSEAFATTYLEQAEEFYQTIKAKREAQFNEQHG</sequence>
<feature type="domain" description="Nitrite/sulphite reductase 4Fe-4S" evidence="7">
    <location>
        <begin position="396"/>
        <end position="541"/>
    </location>
</feature>
<dbReference type="GO" id="GO:0020037">
    <property type="term" value="F:heme binding"/>
    <property type="evidence" value="ECO:0007669"/>
    <property type="project" value="InterPro"/>
</dbReference>
<dbReference type="InterPro" id="IPR036136">
    <property type="entry name" value="Nit/Sulf_reduc_fer-like_dom_sf"/>
</dbReference>
<evidence type="ECO:0000256" key="5">
    <source>
        <dbReference type="ARBA" id="ARBA00023004"/>
    </source>
</evidence>
<feature type="domain" description="Nitrite/Sulfite reductase ferredoxin-like" evidence="8">
    <location>
        <begin position="47"/>
        <end position="112"/>
    </location>
</feature>
<evidence type="ECO:0000259" key="7">
    <source>
        <dbReference type="Pfam" id="PF01077"/>
    </source>
</evidence>
<dbReference type="PANTHER" id="PTHR32439">
    <property type="entry name" value="FERREDOXIN--NITRITE REDUCTASE, CHLOROPLASTIC"/>
    <property type="match status" value="1"/>
</dbReference>
<dbReference type="RefSeq" id="WP_110833728.1">
    <property type="nucleotide sequence ID" value="NZ_QKLU01000007.1"/>
</dbReference>
<keyword evidence="5" id="KW-0408">Iron</keyword>
<dbReference type="SUPFAM" id="SSF56014">
    <property type="entry name" value="Nitrite and sulphite reductase 4Fe-4S domain-like"/>
    <property type="match status" value="2"/>
</dbReference>
<dbReference type="GO" id="GO:0051539">
    <property type="term" value="F:4 iron, 4 sulfur cluster binding"/>
    <property type="evidence" value="ECO:0007669"/>
    <property type="project" value="UniProtKB-KW"/>
</dbReference>
<keyword evidence="1" id="KW-0004">4Fe-4S</keyword>
<keyword evidence="6" id="KW-0411">Iron-sulfur</keyword>
<organism evidence="9 10">
    <name type="scientific">Pedobacter nutrimenti</name>
    <dbReference type="NCBI Taxonomy" id="1241337"/>
    <lineage>
        <taxon>Bacteria</taxon>
        <taxon>Pseudomonadati</taxon>
        <taxon>Bacteroidota</taxon>
        <taxon>Sphingobacteriia</taxon>
        <taxon>Sphingobacteriales</taxon>
        <taxon>Sphingobacteriaceae</taxon>
        <taxon>Pedobacter</taxon>
    </lineage>
</organism>
<dbReference type="InterPro" id="IPR051329">
    <property type="entry name" value="NIR_SIR_4Fe-4S"/>
</dbReference>
<dbReference type="OrthoDB" id="9803707at2"/>
<evidence type="ECO:0000256" key="2">
    <source>
        <dbReference type="ARBA" id="ARBA00022617"/>
    </source>
</evidence>
<dbReference type="GO" id="GO:0046872">
    <property type="term" value="F:metal ion binding"/>
    <property type="evidence" value="ECO:0007669"/>
    <property type="project" value="UniProtKB-KW"/>
</dbReference>
<dbReference type="InterPro" id="IPR045854">
    <property type="entry name" value="NO2/SO3_Rdtase_4Fe4S_sf"/>
</dbReference>
<keyword evidence="3" id="KW-0479">Metal-binding</keyword>
<evidence type="ECO:0000256" key="6">
    <source>
        <dbReference type="ARBA" id="ARBA00023014"/>
    </source>
</evidence>
<evidence type="ECO:0000256" key="1">
    <source>
        <dbReference type="ARBA" id="ARBA00022485"/>
    </source>
</evidence>
<dbReference type="InterPro" id="IPR006067">
    <property type="entry name" value="NO2/SO3_Rdtase_4Fe4S_dom"/>
</dbReference>
<protein>
    <submittedName>
        <fullName evidence="9">Sulfite reductase (Ferredoxin)</fullName>
    </submittedName>
</protein>
<reference evidence="9 10" key="1">
    <citation type="submission" date="2018-06" db="EMBL/GenBank/DDBJ databases">
        <title>Genomic Encyclopedia of Archaeal and Bacterial Type Strains, Phase II (KMG-II): from individual species to whole genera.</title>
        <authorList>
            <person name="Goeker M."/>
        </authorList>
    </citation>
    <scope>NUCLEOTIDE SEQUENCE [LARGE SCALE GENOMIC DNA]</scope>
    <source>
        <strain evidence="9 10">DSM 27372</strain>
    </source>
</reference>
<feature type="domain" description="Nitrite/sulphite reductase 4Fe-4S" evidence="7">
    <location>
        <begin position="122"/>
        <end position="272"/>
    </location>
</feature>
<evidence type="ECO:0000313" key="10">
    <source>
        <dbReference type="Proteomes" id="UP000248198"/>
    </source>
</evidence>